<dbReference type="GO" id="GO:0003697">
    <property type="term" value="F:single-stranded DNA binding"/>
    <property type="evidence" value="ECO:0007669"/>
    <property type="project" value="TreeGrafter"/>
</dbReference>
<dbReference type="PRINTS" id="PR00853">
    <property type="entry name" value="XPGRADSUPER"/>
</dbReference>
<feature type="compositionally biased region" description="Basic and acidic residues" evidence="3">
    <location>
        <begin position="199"/>
        <end position="209"/>
    </location>
</feature>
<protein>
    <submittedName>
        <fullName evidence="6">XPGI domain-containing protein</fullName>
    </submittedName>
</protein>
<dbReference type="InterPro" id="IPR036279">
    <property type="entry name" value="5-3_exonuclease_C_sf"/>
</dbReference>
<dbReference type="GO" id="GO:0004520">
    <property type="term" value="F:DNA endonuclease activity"/>
    <property type="evidence" value="ECO:0007669"/>
    <property type="project" value="TreeGrafter"/>
</dbReference>
<dbReference type="Gene3D" id="3.40.50.1010">
    <property type="entry name" value="5'-nuclease"/>
    <property type="match status" value="1"/>
</dbReference>
<dbReference type="AlphaFoldDB" id="A0A1I7XH86"/>
<dbReference type="InterPro" id="IPR006086">
    <property type="entry name" value="XPG-I_dom"/>
</dbReference>
<organism evidence="5 6">
    <name type="scientific">Heterorhabditis bacteriophora</name>
    <name type="common">Entomopathogenic nematode worm</name>
    <dbReference type="NCBI Taxonomy" id="37862"/>
    <lineage>
        <taxon>Eukaryota</taxon>
        <taxon>Metazoa</taxon>
        <taxon>Ecdysozoa</taxon>
        <taxon>Nematoda</taxon>
        <taxon>Chromadorea</taxon>
        <taxon>Rhabditida</taxon>
        <taxon>Rhabditina</taxon>
        <taxon>Rhabditomorpha</taxon>
        <taxon>Strongyloidea</taxon>
        <taxon>Heterorhabditidae</taxon>
        <taxon>Heterorhabditis</taxon>
    </lineage>
</organism>
<dbReference type="InterPro" id="IPR029060">
    <property type="entry name" value="PIN-like_dom_sf"/>
</dbReference>
<dbReference type="CDD" id="cd09868">
    <property type="entry name" value="PIN_XPG_RAD2"/>
    <property type="match status" value="1"/>
</dbReference>
<evidence type="ECO:0000256" key="3">
    <source>
        <dbReference type="SAM" id="MobiDB-lite"/>
    </source>
</evidence>
<accession>A0A1I7XH86</accession>
<dbReference type="InterPro" id="IPR006084">
    <property type="entry name" value="XPG/Rad2"/>
</dbReference>
<dbReference type="Pfam" id="PF00867">
    <property type="entry name" value="XPG_I"/>
    <property type="match status" value="1"/>
</dbReference>
<dbReference type="Proteomes" id="UP000095283">
    <property type="component" value="Unplaced"/>
</dbReference>
<keyword evidence="2" id="KW-0539">Nucleus</keyword>
<name>A0A1I7XH86_HETBA</name>
<evidence type="ECO:0000259" key="4">
    <source>
        <dbReference type="SMART" id="SM00484"/>
    </source>
</evidence>
<dbReference type="PANTHER" id="PTHR16171">
    <property type="entry name" value="DNA REPAIR PROTEIN COMPLEMENTING XP-G CELLS-RELATED"/>
    <property type="match status" value="1"/>
</dbReference>
<feature type="region of interest" description="Disordered" evidence="3">
    <location>
        <begin position="189"/>
        <end position="209"/>
    </location>
</feature>
<dbReference type="SUPFAM" id="SSF47807">
    <property type="entry name" value="5' to 3' exonuclease, C-terminal subdomain"/>
    <property type="match status" value="1"/>
</dbReference>
<evidence type="ECO:0000256" key="2">
    <source>
        <dbReference type="ARBA" id="ARBA00023242"/>
    </source>
</evidence>
<sequence>MQKRHLEELATGSQSQTEIENVKKKLLSPSKRRRIEANIYEMPSVSDQKPSEVIELSDDDADIVVEKEVNVDTMRDVVVDTLIDERERIRVSRLRPSQIPTESHDFSKFQLQRLLNRSRLNKEIEQLSKKHIENAIGGKVKLYVSENKHRKHVFSYDSDQEVEIIEQDTIPHTISESSFELTLDHLKSNEKIQGSESNESTKEDTTEKLANHAEVSGREFLSKSGMIEELIKKRIGHEKSDAVVLHCDDWSSDSSEDDFIDVCDGPSFEISNYPQKYNMDREMEFEDDWEPQQNVCSSELNIKHPERKYESNSVDKEEYDGVYRELQDFLSACGIPWIEAPGEAEAQCVELETLGLVAGVISDDSDVWAFGVKNVYRHLFSKKKNVQHYEAKCIERETGLTQSDFISIAILSGSDYSIGLRGVGVVSAVELAAEFTQERRADQNAEEEVLSMLNRVEEWLLSVGTEKNETPQLTNNRRKLRLLIEKNNETTHIEGIANRDVVSAYMHPVVDNSREQFRWRVVNIDKIRKILYSQLGWEDERFDKLTLSPFQRWNDFITGKASYQRHITSYTHKLQQCSSEQKTKMTKRVQSALHKLADKKGNSLSPSLICQTSFFNEGNCDYMKTNSVQATAEPSVASCPKKAAHCSKSGLKKLTKVRSKNVASSRKKTIPGLKRDTRIKYSGTELHLSESSSDGELNL</sequence>
<reference evidence="6" key="1">
    <citation type="submission" date="2016-11" db="UniProtKB">
        <authorList>
            <consortium name="WormBaseParasite"/>
        </authorList>
    </citation>
    <scope>IDENTIFICATION</scope>
</reference>
<dbReference type="GO" id="GO:0005634">
    <property type="term" value="C:nucleus"/>
    <property type="evidence" value="ECO:0007669"/>
    <property type="project" value="UniProtKB-SubCell"/>
</dbReference>
<evidence type="ECO:0000256" key="1">
    <source>
        <dbReference type="ARBA" id="ARBA00004123"/>
    </source>
</evidence>
<dbReference type="PANTHER" id="PTHR16171:SF7">
    <property type="entry name" value="DNA REPAIR PROTEIN RAD2"/>
    <property type="match status" value="1"/>
</dbReference>
<dbReference type="WBParaSite" id="Hba_16677">
    <property type="protein sequence ID" value="Hba_16677"/>
    <property type="gene ID" value="Hba_16677"/>
</dbReference>
<feature type="domain" description="XPG-I" evidence="4">
    <location>
        <begin position="331"/>
        <end position="400"/>
    </location>
</feature>
<evidence type="ECO:0000313" key="6">
    <source>
        <dbReference type="WBParaSite" id="Hba_16677"/>
    </source>
</evidence>
<comment type="subcellular location">
    <subcellularLocation>
        <location evidence="1">Nucleus</location>
    </subcellularLocation>
</comment>
<dbReference type="InterPro" id="IPR008918">
    <property type="entry name" value="HhH2"/>
</dbReference>
<feature type="region of interest" description="Disordered" evidence="3">
    <location>
        <begin position="1"/>
        <end position="21"/>
    </location>
</feature>
<dbReference type="SMART" id="SM00484">
    <property type="entry name" value="XPGI"/>
    <property type="match status" value="1"/>
</dbReference>
<keyword evidence="5" id="KW-1185">Reference proteome</keyword>
<dbReference type="SUPFAM" id="SSF88723">
    <property type="entry name" value="PIN domain-like"/>
    <property type="match status" value="1"/>
</dbReference>
<proteinExistence type="predicted"/>
<dbReference type="SMART" id="SM00279">
    <property type="entry name" value="HhH2"/>
    <property type="match status" value="1"/>
</dbReference>
<evidence type="ECO:0000313" key="5">
    <source>
        <dbReference type="Proteomes" id="UP000095283"/>
    </source>
</evidence>
<dbReference type="Gene3D" id="1.10.150.20">
    <property type="entry name" value="5' to 3' exonuclease, C-terminal subdomain"/>
    <property type="match status" value="1"/>
</dbReference>